<dbReference type="GO" id="GO:0003677">
    <property type="term" value="F:DNA binding"/>
    <property type="evidence" value="ECO:0007669"/>
    <property type="project" value="UniProtKB-KW"/>
</dbReference>
<evidence type="ECO:0000256" key="6">
    <source>
        <dbReference type="SAM" id="MobiDB-lite"/>
    </source>
</evidence>
<dbReference type="Gene3D" id="3.90.1530.30">
    <property type="match status" value="1"/>
</dbReference>
<dbReference type="FunFam" id="1.10.10.2830:FF:000001">
    <property type="entry name" value="Chromosome partitioning protein ParB"/>
    <property type="match status" value="1"/>
</dbReference>
<proteinExistence type="inferred from homology"/>
<dbReference type="STRING" id="1121022.GCA_000376105_01042"/>
<dbReference type="Proteomes" id="UP000017837">
    <property type="component" value="Unassembled WGS sequence"/>
</dbReference>
<reference evidence="8 9" key="1">
    <citation type="journal article" date="2014" name="Nature">
        <title>Sequential evolution of bacterial morphology by co-option of a developmental regulator.</title>
        <authorList>
            <person name="Jiang C."/>
            <person name="Brown P.J."/>
            <person name="Ducret A."/>
            <person name="Brun Y.V."/>
        </authorList>
    </citation>
    <scope>NUCLEOTIDE SEQUENCE [LARGE SCALE GENOMIC DNA]</scope>
    <source>
        <strain evidence="8 9">DSM 16100</strain>
    </source>
</reference>
<evidence type="ECO:0000256" key="5">
    <source>
        <dbReference type="ARBA" id="ARBA00072078"/>
    </source>
</evidence>
<dbReference type="InterPro" id="IPR004437">
    <property type="entry name" value="ParB/RepB/Spo0J"/>
</dbReference>
<dbReference type="PANTHER" id="PTHR33375:SF1">
    <property type="entry name" value="CHROMOSOME-PARTITIONING PROTEIN PARB-RELATED"/>
    <property type="match status" value="1"/>
</dbReference>
<dbReference type="SUPFAM" id="SSF109709">
    <property type="entry name" value="KorB DNA-binding domain-like"/>
    <property type="match status" value="1"/>
</dbReference>
<evidence type="ECO:0000313" key="8">
    <source>
        <dbReference type="EMBL" id="ESQ91626.1"/>
    </source>
</evidence>
<keyword evidence="2" id="KW-0159">Chromosome partition</keyword>
<keyword evidence="3" id="KW-0238">DNA-binding</keyword>
<dbReference type="NCBIfam" id="TIGR00180">
    <property type="entry name" value="parB_part"/>
    <property type="match status" value="1"/>
</dbReference>
<feature type="region of interest" description="Disordered" evidence="6">
    <location>
        <begin position="1"/>
        <end position="23"/>
    </location>
</feature>
<dbReference type="InterPro" id="IPR003115">
    <property type="entry name" value="ParB_N"/>
</dbReference>
<dbReference type="InterPro" id="IPR041468">
    <property type="entry name" value="HTH_ParB/Spo0J"/>
</dbReference>
<dbReference type="Pfam" id="PF23552">
    <property type="entry name" value="ParB_C"/>
    <property type="match status" value="1"/>
</dbReference>
<feature type="region of interest" description="Disordered" evidence="6">
    <location>
        <begin position="232"/>
        <end position="251"/>
    </location>
</feature>
<dbReference type="Pfam" id="PF17762">
    <property type="entry name" value="HTH_ParB"/>
    <property type="match status" value="1"/>
</dbReference>
<dbReference type="InterPro" id="IPR050336">
    <property type="entry name" value="Chromosome_partition/occlusion"/>
</dbReference>
<evidence type="ECO:0000256" key="3">
    <source>
        <dbReference type="ARBA" id="ARBA00023125"/>
    </source>
</evidence>
<dbReference type="PANTHER" id="PTHR33375">
    <property type="entry name" value="CHROMOSOME-PARTITIONING PROTEIN PARB-RELATED"/>
    <property type="match status" value="1"/>
</dbReference>
<dbReference type="FunFam" id="3.90.1530.30:FF:000001">
    <property type="entry name" value="Chromosome partitioning protein ParB"/>
    <property type="match status" value="1"/>
</dbReference>
<dbReference type="SMART" id="SM00470">
    <property type="entry name" value="ParB"/>
    <property type="match status" value="1"/>
</dbReference>
<organism evidence="8 9">
    <name type="scientific">Asticcacaulis benevestitus DSM 16100 = ATCC BAA-896</name>
    <dbReference type="NCBI Taxonomy" id="1121022"/>
    <lineage>
        <taxon>Bacteria</taxon>
        <taxon>Pseudomonadati</taxon>
        <taxon>Pseudomonadota</taxon>
        <taxon>Alphaproteobacteria</taxon>
        <taxon>Caulobacterales</taxon>
        <taxon>Caulobacteraceae</taxon>
        <taxon>Asticcacaulis</taxon>
    </lineage>
</organism>
<gene>
    <name evidence="8" type="ORF">ABENE_09835</name>
</gene>
<evidence type="ECO:0000256" key="2">
    <source>
        <dbReference type="ARBA" id="ARBA00022829"/>
    </source>
</evidence>
<evidence type="ECO:0000256" key="1">
    <source>
        <dbReference type="ARBA" id="ARBA00006295"/>
    </source>
</evidence>
<dbReference type="GO" id="GO:0007059">
    <property type="term" value="P:chromosome segregation"/>
    <property type="evidence" value="ECO:0007669"/>
    <property type="project" value="UniProtKB-KW"/>
</dbReference>
<evidence type="ECO:0000259" key="7">
    <source>
        <dbReference type="SMART" id="SM00470"/>
    </source>
</evidence>
<comment type="similarity">
    <text evidence="1">Belongs to the ParB family.</text>
</comment>
<dbReference type="PATRIC" id="fig|1121022.4.peg.1988"/>
<dbReference type="InterPro" id="IPR036086">
    <property type="entry name" value="ParB/Sulfiredoxin_sf"/>
</dbReference>
<comment type="function">
    <text evidence="4">Involved in chromosome partition. Localize to both poles of the predivisional cell following completion of DNA replication. Binds to the DNA origin of replication.</text>
</comment>
<name>V4PTI9_9CAUL</name>
<dbReference type="eggNOG" id="COG1475">
    <property type="taxonomic scope" value="Bacteria"/>
</dbReference>
<dbReference type="CDD" id="cd16393">
    <property type="entry name" value="SPO0J_N"/>
    <property type="match status" value="1"/>
</dbReference>
<dbReference type="Pfam" id="PF02195">
    <property type="entry name" value="ParB_N"/>
    <property type="match status" value="1"/>
</dbReference>
<dbReference type="EMBL" id="AWGB01000016">
    <property type="protein sequence ID" value="ESQ91626.1"/>
    <property type="molecule type" value="Genomic_DNA"/>
</dbReference>
<dbReference type="GO" id="GO:0045881">
    <property type="term" value="P:positive regulation of sporulation resulting in formation of a cellular spore"/>
    <property type="evidence" value="ECO:0007669"/>
    <property type="project" value="TreeGrafter"/>
</dbReference>
<evidence type="ECO:0000313" key="9">
    <source>
        <dbReference type="Proteomes" id="UP000017837"/>
    </source>
</evidence>
<dbReference type="SUPFAM" id="SSF110849">
    <property type="entry name" value="ParB/Sulfiredoxin"/>
    <property type="match status" value="1"/>
</dbReference>
<dbReference type="AlphaFoldDB" id="V4PTI9"/>
<feature type="compositionally biased region" description="Low complexity" evidence="6">
    <location>
        <begin position="233"/>
        <end position="248"/>
    </location>
</feature>
<dbReference type="GO" id="GO:0005694">
    <property type="term" value="C:chromosome"/>
    <property type="evidence" value="ECO:0007669"/>
    <property type="project" value="TreeGrafter"/>
</dbReference>
<dbReference type="Gene3D" id="1.10.10.2830">
    <property type="match status" value="1"/>
</dbReference>
<evidence type="ECO:0000256" key="4">
    <source>
        <dbReference type="ARBA" id="ARBA00025472"/>
    </source>
</evidence>
<feature type="domain" description="ParB-like N-terminal" evidence="7">
    <location>
        <begin position="39"/>
        <end position="131"/>
    </location>
</feature>
<accession>V4PTI9</accession>
<keyword evidence="9" id="KW-1185">Reference proteome</keyword>
<protein>
    <recommendedName>
        <fullName evidence="5">Chromosome-partitioning protein ParB</fullName>
    </recommendedName>
</protein>
<sequence length="295" mass="32026">MGRGLSALLGDQGTNSPMTDAAAVAERAAERSADQARGLEQPIELLVRNPDQPRRLFVESDIDELSASIKEKGVLQPILVRPAPGQTGHYQIVAGERRWRAAQKAGLHTVPVIIREMDDLDVLEIGIIENVQRADLNPMEEARAYKVLQDRFGRTQDALAQVVGKSRPHIANMLRLLALPEAVQDHVLHGRLSAGHARALITSENAAALAEEVIAKGLSVRQTEALVREELAGPKAAPAPRAKAQPNADTLSLEQDLQEALGLTVKLDDKGGKGELRLGYASLEQLDELCRKLMK</sequence>
<dbReference type="InterPro" id="IPR057240">
    <property type="entry name" value="ParB_dimer_C"/>
</dbReference>
<comment type="caution">
    <text evidence="8">The sequence shown here is derived from an EMBL/GenBank/DDBJ whole genome shotgun (WGS) entry which is preliminary data.</text>
</comment>